<gene>
    <name evidence="7" type="ORF">UFOPK2662_00195</name>
    <name evidence="8" type="ORF">UFOPK2942_00488</name>
</gene>
<sequence length="346" mass="37902">MSTTRTITESERAEILRPPGLRLAGVPVFIAMAAILVLMLAVPVLTDIRFYYLQVTILIFFYATLGTAWGIVGGYCGQHSIGQAAFVGIGAYTSTLLYMKKDISPWIGLFAGMLLAAVVAIIIGYPLFRYGLRGDYFALGTVALGLIIYELTNSFSTLTGGSQGIPLKYENNPWNFQFQDRKYYYYIGFVLWLVTVTLSYRLRRSRRGFEMLAVRDDEIAASRGGISILRAKLSAFVIGAVISAAAGTFFAQFLLFIDPGTVMSLEISVQVILVAVLGGMNSYLGGTVGAIILVPLSQFLSSRFTQSPGADVAVYGLILIFLVIFMPNGILGLLRKSPRWRKVIGW</sequence>
<dbReference type="GO" id="GO:0015658">
    <property type="term" value="F:branched-chain amino acid transmembrane transporter activity"/>
    <property type="evidence" value="ECO:0007669"/>
    <property type="project" value="InterPro"/>
</dbReference>
<feature type="transmembrane region" description="Helical" evidence="6">
    <location>
        <begin position="84"/>
        <end position="100"/>
    </location>
</feature>
<feature type="transmembrane region" description="Helical" evidence="6">
    <location>
        <begin position="51"/>
        <end position="72"/>
    </location>
</feature>
<evidence type="ECO:0000256" key="2">
    <source>
        <dbReference type="ARBA" id="ARBA00022475"/>
    </source>
</evidence>
<dbReference type="InterPro" id="IPR001851">
    <property type="entry name" value="ABC_transp_permease"/>
</dbReference>
<evidence type="ECO:0000256" key="4">
    <source>
        <dbReference type="ARBA" id="ARBA00022989"/>
    </source>
</evidence>
<name>A0A6J6QZU6_9ZZZZ</name>
<keyword evidence="3 6" id="KW-0812">Transmembrane</keyword>
<keyword evidence="2" id="KW-1003">Cell membrane</keyword>
<feature type="transmembrane region" description="Helical" evidence="6">
    <location>
        <begin position="21"/>
        <end position="45"/>
    </location>
</feature>
<evidence type="ECO:0000256" key="5">
    <source>
        <dbReference type="ARBA" id="ARBA00023136"/>
    </source>
</evidence>
<feature type="transmembrane region" description="Helical" evidence="6">
    <location>
        <begin position="106"/>
        <end position="128"/>
    </location>
</feature>
<evidence type="ECO:0000256" key="6">
    <source>
        <dbReference type="SAM" id="Phobius"/>
    </source>
</evidence>
<dbReference type="Pfam" id="PF02653">
    <property type="entry name" value="BPD_transp_2"/>
    <property type="match status" value="1"/>
</dbReference>
<dbReference type="PANTHER" id="PTHR30482:SF10">
    <property type="entry name" value="HIGH-AFFINITY BRANCHED-CHAIN AMINO ACID TRANSPORT PROTEIN BRAE"/>
    <property type="match status" value="1"/>
</dbReference>
<evidence type="ECO:0000313" key="7">
    <source>
        <dbReference type="EMBL" id="CAB4712644.1"/>
    </source>
</evidence>
<evidence type="ECO:0000256" key="3">
    <source>
        <dbReference type="ARBA" id="ARBA00022692"/>
    </source>
</evidence>
<protein>
    <submittedName>
        <fullName evidence="7">Unannotated protein</fullName>
    </submittedName>
</protein>
<dbReference type="AlphaFoldDB" id="A0A6J6QZU6"/>
<evidence type="ECO:0000313" key="8">
    <source>
        <dbReference type="EMBL" id="CAB4777528.1"/>
    </source>
</evidence>
<organism evidence="7">
    <name type="scientific">freshwater metagenome</name>
    <dbReference type="NCBI Taxonomy" id="449393"/>
    <lineage>
        <taxon>unclassified sequences</taxon>
        <taxon>metagenomes</taxon>
        <taxon>ecological metagenomes</taxon>
    </lineage>
</organism>
<proteinExistence type="predicted"/>
<feature type="transmembrane region" description="Helical" evidence="6">
    <location>
        <begin position="233"/>
        <end position="255"/>
    </location>
</feature>
<dbReference type="InterPro" id="IPR043428">
    <property type="entry name" value="LivM-like"/>
</dbReference>
<accession>A0A6J6QZU6</accession>
<comment type="subcellular location">
    <subcellularLocation>
        <location evidence="1">Cell membrane</location>
        <topology evidence="1">Multi-pass membrane protein</topology>
    </subcellularLocation>
</comment>
<keyword evidence="4 6" id="KW-1133">Transmembrane helix</keyword>
<feature type="transmembrane region" description="Helical" evidence="6">
    <location>
        <begin position="312"/>
        <end position="334"/>
    </location>
</feature>
<evidence type="ECO:0000256" key="1">
    <source>
        <dbReference type="ARBA" id="ARBA00004651"/>
    </source>
</evidence>
<dbReference type="CDD" id="cd06581">
    <property type="entry name" value="TM_PBP1_LivM_like"/>
    <property type="match status" value="1"/>
</dbReference>
<dbReference type="EMBL" id="CAFAAA010000010">
    <property type="protein sequence ID" value="CAB4777528.1"/>
    <property type="molecule type" value="Genomic_DNA"/>
</dbReference>
<dbReference type="PANTHER" id="PTHR30482">
    <property type="entry name" value="HIGH-AFFINITY BRANCHED-CHAIN AMINO ACID TRANSPORT SYSTEM PERMEASE"/>
    <property type="match status" value="1"/>
</dbReference>
<reference evidence="7" key="1">
    <citation type="submission" date="2020-05" db="EMBL/GenBank/DDBJ databases">
        <authorList>
            <person name="Chiriac C."/>
            <person name="Salcher M."/>
            <person name="Ghai R."/>
            <person name="Kavagutti S V."/>
        </authorList>
    </citation>
    <scope>NUCLEOTIDE SEQUENCE</scope>
</reference>
<feature type="transmembrane region" description="Helical" evidence="6">
    <location>
        <begin position="183"/>
        <end position="202"/>
    </location>
</feature>
<dbReference type="GO" id="GO:0005886">
    <property type="term" value="C:plasma membrane"/>
    <property type="evidence" value="ECO:0007669"/>
    <property type="project" value="UniProtKB-SubCell"/>
</dbReference>
<keyword evidence="5 6" id="KW-0472">Membrane</keyword>
<dbReference type="EMBL" id="CAEZYI010000005">
    <property type="protein sequence ID" value="CAB4712644.1"/>
    <property type="molecule type" value="Genomic_DNA"/>
</dbReference>